<dbReference type="EMBL" id="BAABJP010000020">
    <property type="protein sequence ID" value="GAA5160305.1"/>
    <property type="molecule type" value="Genomic_DNA"/>
</dbReference>
<gene>
    <name evidence="1" type="ORF">GCM10023321_42670</name>
</gene>
<name>A0ABP9QDX4_9PSEU</name>
<dbReference type="Proteomes" id="UP001428817">
    <property type="component" value="Unassembled WGS sequence"/>
</dbReference>
<sequence length="45" mass="4893">MRDQRVGAQVAPDGPVSLGAERVDQRAGNAIVIFDEQYPHVVPHP</sequence>
<evidence type="ECO:0000313" key="2">
    <source>
        <dbReference type="Proteomes" id="UP001428817"/>
    </source>
</evidence>
<reference evidence="2" key="1">
    <citation type="journal article" date="2019" name="Int. J. Syst. Evol. Microbiol.">
        <title>The Global Catalogue of Microorganisms (GCM) 10K type strain sequencing project: providing services to taxonomists for standard genome sequencing and annotation.</title>
        <authorList>
            <consortium name="The Broad Institute Genomics Platform"/>
            <consortium name="The Broad Institute Genome Sequencing Center for Infectious Disease"/>
            <person name="Wu L."/>
            <person name="Ma J."/>
        </authorList>
    </citation>
    <scope>NUCLEOTIDE SEQUENCE [LARGE SCALE GENOMIC DNA]</scope>
    <source>
        <strain evidence="2">JCM 18303</strain>
    </source>
</reference>
<protein>
    <submittedName>
        <fullName evidence="1">Uncharacterized protein</fullName>
    </submittedName>
</protein>
<evidence type="ECO:0000313" key="1">
    <source>
        <dbReference type="EMBL" id="GAA5160305.1"/>
    </source>
</evidence>
<accession>A0ABP9QDX4</accession>
<organism evidence="1 2">
    <name type="scientific">Pseudonocardia eucalypti</name>
    <dbReference type="NCBI Taxonomy" id="648755"/>
    <lineage>
        <taxon>Bacteria</taxon>
        <taxon>Bacillati</taxon>
        <taxon>Actinomycetota</taxon>
        <taxon>Actinomycetes</taxon>
        <taxon>Pseudonocardiales</taxon>
        <taxon>Pseudonocardiaceae</taxon>
        <taxon>Pseudonocardia</taxon>
    </lineage>
</organism>
<keyword evidence="2" id="KW-1185">Reference proteome</keyword>
<proteinExistence type="predicted"/>
<comment type="caution">
    <text evidence="1">The sequence shown here is derived from an EMBL/GenBank/DDBJ whole genome shotgun (WGS) entry which is preliminary data.</text>
</comment>